<sequence length="150" mass="16674">MGVDAQELAECYRELDEGHRAWAAHWKETAWRVKRVELQLELEYACRCRKVAKEFKAKMRVLQEEQAAGGVRGGRVLGEGGRPPPRHRAQGAEDGEVVGRQARPPHQVPRAVRLMPPLASRRDEQPVTAAIAITADAAARTTSCFLGRDV</sequence>
<name>A0A1D8F0J3_PHYED</name>
<evidence type="ECO:0000256" key="1">
    <source>
        <dbReference type="SAM" id="MobiDB-lite"/>
    </source>
</evidence>
<feature type="compositionally biased region" description="Gly residues" evidence="1">
    <location>
        <begin position="70"/>
        <end position="81"/>
    </location>
</feature>
<accession>A0A1D8F0J3</accession>
<protein>
    <submittedName>
        <fullName evidence="2">MYB protein</fullName>
    </submittedName>
</protein>
<dbReference type="AlphaFoldDB" id="A0A1D8F0J3"/>
<proteinExistence type="evidence at transcript level"/>
<reference evidence="2" key="1">
    <citation type="submission" date="2016-02" db="EMBL/GenBank/DDBJ databases">
        <title>Gene expression from moso bamboo.</title>
        <authorList>
            <person name="Gao J."/>
            <person name="Cheng Z."/>
        </authorList>
    </citation>
    <scope>NUCLEOTIDE SEQUENCE</scope>
</reference>
<dbReference type="InterPro" id="IPR052844">
    <property type="entry name" value="Leaf_Dev_Regulator"/>
</dbReference>
<dbReference type="PANTHER" id="PTHR47214">
    <property type="entry name" value="PROTEIN ROUGH SHEATH 2 HOMOLOG"/>
    <property type="match status" value="1"/>
</dbReference>
<dbReference type="EMBL" id="KU721917">
    <property type="protein sequence ID" value="AOT28200.1"/>
    <property type="molecule type" value="mRNA"/>
</dbReference>
<organism evidence="2">
    <name type="scientific">Phyllostachys edulis</name>
    <name type="common">Tortoise shell bamboo</name>
    <name type="synonym">Bambusa edulis</name>
    <dbReference type="NCBI Taxonomy" id="38705"/>
    <lineage>
        <taxon>Eukaryota</taxon>
        <taxon>Viridiplantae</taxon>
        <taxon>Streptophyta</taxon>
        <taxon>Embryophyta</taxon>
        <taxon>Tracheophyta</taxon>
        <taxon>Spermatophyta</taxon>
        <taxon>Magnoliopsida</taxon>
        <taxon>Liliopsida</taxon>
        <taxon>Poales</taxon>
        <taxon>Poaceae</taxon>
        <taxon>BOP clade</taxon>
        <taxon>Bambusoideae</taxon>
        <taxon>Arundinarodae</taxon>
        <taxon>Arundinarieae</taxon>
        <taxon>Arundinariinae</taxon>
        <taxon>Phyllostachys</taxon>
    </lineage>
</organism>
<dbReference type="PANTHER" id="PTHR47214:SF3">
    <property type="entry name" value="TRANSCRIPTION FACTOR AS1"/>
    <property type="match status" value="1"/>
</dbReference>
<feature type="region of interest" description="Disordered" evidence="1">
    <location>
        <begin position="70"/>
        <end position="108"/>
    </location>
</feature>
<gene>
    <name evidence="2" type="primary">MYBR0-1</name>
</gene>
<evidence type="ECO:0000313" key="2">
    <source>
        <dbReference type="EMBL" id="AOT28200.1"/>
    </source>
</evidence>